<comment type="caution">
    <text evidence="1">The sequence shown here is derived from an EMBL/GenBank/DDBJ whole genome shotgun (WGS) entry which is preliminary data.</text>
</comment>
<organism evidence="1 2">
    <name type="scientific">Oedothorax gibbosus</name>
    <dbReference type="NCBI Taxonomy" id="931172"/>
    <lineage>
        <taxon>Eukaryota</taxon>
        <taxon>Metazoa</taxon>
        <taxon>Ecdysozoa</taxon>
        <taxon>Arthropoda</taxon>
        <taxon>Chelicerata</taxon>
        <taxon>Arachnida</taxon>
        <taxon>Araneae</taxon>
        <taxon>Araneomorphae</taxon>
        <taxon>Entelegynae</taxon>
        <taxon>Araneoidea</taxon>
        <taxon>Linyphiidae</taxon>
        <taxon>Erigoninae</taxon>
        <taxon>Oedothorax</taxon>
    </lineage>
</organism>
<name>A0AAV6U668_9ARAC</name>
<sequence length="86" mass="10123">MTVRWWLWEHRTQRHVRLTMQGLRGCTAAEVCCWVGMAWQAGKLNCSLGTKLSKSREEVKRELRSYVEVRNIEEHSDIPRGKLPKN</sequence>
<keyword evidence="2" id="KW-1185">Reference proteome</keyword>
<gene>
    <name evidence="1" type="ORF">JTE90_000154</name>
</gene>
<evidence type="ECO:0000313" key="1">
    <source>
        <dbReference type="EMBL" id="KAG8179120.1"/>
    </source>
</evidence>
<reference evidence="1 2" key="1">
    <citation type="journal article" date="2022" name="Nat. Ecol. Evol.">
        <title>A masculinizing supergene underlies an exaggerated male reproductive morph in a spider.</title>
        <authorList>
            <person name="Hendrickx F."/>
            <person name="De Corte Z."/>
            <person name="Sonet G."/>
            <person name="Van Belleghem S.M."/>
            <person name="Kostlbacher S."/>
            <person name="Vangestel C."/>
        </authorList>
    </citation>
    <scope>NUCLEOTIDE SEQUENCE [LARGE SCALE GENOMIC DNA]</scope>
    <source>
        <strain evidence="1">W744_W776</strain>
    </source>
</reference>
<accession>A0AAV6U668</accession>
<dbReference type="EMBL" id="JAFNEN010000648">
    <property type="protein sequence ID" value="KAG8179120.1"/>
    <property type="molecule type" value="Genomic_DNA"/>
</dbReference>
<proteinExistence type="predicted"/>
<dbReference type="Proteomes" id="UP000827092">
    <property type="component" value="Unassembled WGS sequence"/>
</dbReference>
<dbReference type="AlphaFoldDB" id="A0AAV6U668"/>
<evidence type="ECO:0000313" key="2">
    <source>
        <dbReference type="Proteomes" id="UP000827092"/>
    </source>
</evidence>
<protein>
    <submittedName>
        <fullName evidence="1">Uncharacterized protein</fullName>
    </submittedName>
</protein>